<feature type="region of interest" description="Disordered" evidence="4">
    <location>
        <begin position="430"/>
        <end position="453"/>
    </location>
</feature>
<evidence type="ECO:0000256" key="1">
    <source>
        <dbReference type="ARBA" id="ARBA00022860"/>
    </source>
</evidence>
<feature type="region of interest" description="Disordered" evidence="4">
    <location>
        <begin position="554"/>
        <end position="751"/>
    </location>
</feature>
<feature type="compositionally biased region" description="Basic residues" evidence="4">
    <location>
        <begin position="608"/>
        <end position="618"/>
    </location>
</feature>
<reference evidence="6 7" key="1">
    <citation type="journal article" date="2023" name="Plants (Basel)">
        <title>Bridging the Gap: Combining Genomics and Transcriptomics Approaches to Understand Stylosanthes scabra, an Orphan Legume from the Brazilian Caatinga.</title>
        <authorList>
            <person name="Ferreira-Neto J.R.C."/>
            <person name="da Silva M.D."/>
            <person name="Binneck E."/>
            <person name="de Melo N.F."/>
            <person name="da Silva R.H."/>
            <person name="de Melo A.L.T.M."/>
            <person name="Pandolfi V."/>
            <person name="Bustamante F.O."/>
            <person name="Brasileiro-Vidal A.C."/>
            <person name="Benko-Iseppon A.M."/>
        </authorList>
    </citation>
    <scope>NUCLEOTIDE SEQUENCE [LARGE SCALE GENOMIC DNA]</scope>
    <source>
        <tissue evidence="6">Leaves</tissue>
    </source>
</reference>
<dbReference type="PANTHER" id="PTHR32295:SF154">
    <property type="entry name" value="PROTEIN IQ-DOMAIN 32"/>
    <property type="match status" value="1"/>
</dbReference>
<keyword evidence="1" id="KW-0112">Calmodulin-binding</keyword>
<dbReference type="PANTHER" id="PTHR32295">
    <property type="entry name" value="IQ-DOMAIN 5-RELATED"/>
    <property type="match status" value="1"/>
</dbReference>
<dbReference type="PROSITE" id="PS50096">
    <property type="entry name" value="IQ"/>
    <property type="match status" value="2"/>
</dbReference>
<feature type="compositionally biased region" description="Polar residues" evidence="4">
    <location>
        <begin position="620"/>
        <end position="630"/>
    </location>
</feature>
<feature type="region of interest" description="Disordered" evidence="4">
    <location>
        <begin position="286"/>
        <end position="311"/>
    </location>
</feature>
<organism evidence="6 7">
    <name type="scientific">Stylosanthes scabra</name>
    <dbReference type="NCBI Taxonomy" id="79078"/>
    <lineage>
        <taxon>Eukaryota</taxon>
        <taxon>Viridiplantae</taxon>
        <taxon>Streptophyta</taxon>
        <taxon>Embryophyta</taxon>
        <taxon>Tracheophyta</taxon>
        <taxon>Spermatophyta</taxon>
        <taxon>Magnoliopsida</taxon>
        <taxon>eudicotyledons</taxon>
        <taxon>Gunneridae</taxon>
        <taxon>Pentapetalae</taxon>
        <taxon>rosids</taxon>
        <taxon>fabids</taxon>
        <taxon>Fabales</taxon>
        <taxon>Fabaceae</taxon>
        <taxon>Papilionoideae</taxon>
        <taxon>50 kb inversion clade</taxon>
        <taxon>dalbergioids sensu lato</taxon>
        <taxon>Dalbergieae</taxon>
        <taxon>Pterocarpus clade</taxon>
        <taxon>Stylosanthes</taxon>
    </lineage>
</organism>
<evidence type="ECO:0000256" key="3">
    <source>
        <dbReference type="ARBA" id="ARBA00024378"/>
    </source>
</evidence>
<dbReference type="EMBL" id="JASCZI010090852">
    <property type="protein sequence ID" value="MED6147169.1"/>
    <property type="molecule type" value="Genomic_DNA"/>
</dbReference>
<dbReference type="Gene3D" id="1.20.5.190">
    <property type="match status" value="1"/>
</dbReference>
<comment type="similarity">
    <text evidence="2">Belongs to the IQD family.</text>
</comment>
<feature type="compositionally biased region" description="Polar residues" evidence="4">
    <location>
        <begin position="59"/>
        <end position="78"/>
    </location>
</feature>
<protein>
    <recommendedName>
        <fullName evidence="5">DUF4005 domain-containing protein</fullName>
    </recommendedName>
</protein>
<sequence>MVKSSSCFKLITCGGGADSADTDASNYQPLSEVKDANDKRGWSFRKRSARHRVLSNTVVTETPSSANKESSECTSKNFQPVPAEPNVVEKIHTTSVSDEKGQLPSLESSQIPEKIVTETKNMVDDDPNPPESDVIIIQAAIRGCLARGALLKSKNVVKLQAAFRGHLVRRHAVGTLRCVQAIVKMQLLVRARRAQQGNVNHVTHTSMEKITSNKFARQLLESTPKNKPIGVKCDPSKSDSAWKWLERWMSVSAADSAYNVKPVGMSEQSDKTKENTSVSQLEMDIQTEVDLQSPDSRELPPASEDEDKRTTYDANNYNYEANHSTSFITDVLEEIPEKTSINDDKGTATEIGSFQNGKMETDESAPEECGPIDQKPEIDTADKQSMNQVDLDLLETEGKKLVQGTRKSNNPAFIAVQSRFEELTSMANSSKSSSLSNQDAPLESQADTSSTAAVTAHRSKEFFSSENSANYPFITVGSSECERIDNPESKIDCGLDPNAVQTTQTNNVSNSDLGQLVITDDTSNNVVHPGLVGNSQEVGIKPEQNASDLLREPEEAIQQDSKLSPEASPISQQYQLRTPSSQVSMSIPDSQGTPSSQVSIKPKEKKTNKSGSGNKRKILSSGNKSPASANHDSDTRGSREQQPKDQPSGKRRSSFGSAKSDQIEQEARDNSSNNSSIPHFMQATESARAKMNANNSPRSSPDVHDQDVHLKKRHSLPGATGRQDSPRINRSPQSSTKGNGVHLQHERKWQR</sequence>
<dbReference type="Proteomes" id="UP001341840">
    <property type="component" value="Unassembled WGS sequence"/>
</dbReference>
<feature type="domain" description="DUF4005" evidence="5">
    <location>
        <begin position="668"/>
        <end position="723"/>
    </location>
</feature>
<dbReference type="Pfam" id="PF13178">
    <property type="entry name" value="DUF4005"/>
    <property type="match status" value="1"/>
</dbReference>
<comment type="subunit">
    <text evidence="3">Binds to multiple calmodulin (CaM) in the presence of Ca(2+) and CaM-like proteins.</text>
</comment>
<keyword evidence="7" id="KW-1185">Reference proteome</keyword>
<dbReference type="InterPro" id="IPR000048">
    <property type="entry name" value="IQ_motif_EF-hand-BS"/>
</dbReference>
<proteinExistence type="inferred from homology"/>
<dbReference type="SMART" id="SM00015">
    <property type="entry name" value="IQ"/>
    <property type="match status" value="1"/>
</dbReference>
<feature type="compositionally biased region" description="Basic and acidic residues" evidence="4">
    <location>
        <begin position="631"/>
        <end position="643"/>
    </location>
</feature>
<evidence type="ECO:0000256" key="4">
    <source>
        <dbReference type="SAM" id="MobiDB-lite"/>
    </source>
</evidence>
<feature type="compositionally biased region" description="Polar residues" evidence="4">
    <location>
        <begin position="722"/>
        <end position="738"/>
    </location>
</feature>
<gene>
    <name evidence="6" type="ORF">PIB30_041590</name>
</gene>
<dbReference type="InterPro" id="IPR025064">
    <property type="entry name" value="DUF4005"/>
</dbReference>
<feature type="compositionally biased region" description="Polar residues" evidence="4">
    <location>
        <begin position="569"/>
        <end position="599"/>
    </location>
</feature>
<evidence type="ECO:0000313" key="7">
    <source>
        <dbReference type="Proteomes" id="UP001341840"/>
    </source>
</evidence>
<dbReference type="Pfam" id="PF00612">
    <property type="entry name" value="IQ"/>
    <property type="match status" value="2"/>
</dbReference>
<feature type="region of interest" description="Disordered" evidence="4">
    <location>
        <begin position="358"/>
        <end position="383"/>
    </location>
</feature>
<evidence type="ECO:0000259" key="5">
    <source>
        <dbReference type="Pfam" id="PF13178"/>
    </source>
</evidence>
<evidence type="ECO:0000313" key="6">
    <source>
        <dbReference type="EMBL" id="MED6147169.1"/>
    </source>
</evidence>
<accession>A0ABU6TFM7</accession>
<feature type="region of interest" description="Disordered" evidence="4">
    <location>
        <begin position="59"/>
        <end position="80"/>
    </location>
</feature>
<comment type="caution">
    <text evidence="6">The sequence shown here is derived from an EMBL/GenBank/DDBJ whole genome shotgun (WGS) entry which is preliminary data.</text>
</comment>
<evidence type="ECO:0000256" key="2">
    <source>
        <dbReference type="ARBA" id="ARBA00024341"/>
    </source>
</evidence>
<name>A0ABU6TFM7_9FABA</name>